<evidence type="ECO:0000313" key="2">
    <source>
        <dbReference type="EMBL" id="BAZ86981.1"/>
    </source>
</evidence>
<protein>
    <submittedName>
        <fullName evidence="2">HNH endonuclease</fullName>
    </submittedName>
</protein>
<dbReference type="OrthoDB" id="514018at2"/>
<dbReference type="AlphaFoldDB" id="A0A1Z4V611"/>
<organism evidence="2 3">
    <name type="scientific">Dolichospermum compactum NIES-806</name>
    <dbReference type="NCBI Taxonomy" id="1973481"/>
    <lineage>
        <taxon>Bacteria</taxon>
        <taxon>Bacillati</taxon>
        <taxon>Cyanobacteriota</taxon>
        <taxon>Cyanophyceae</taxon>
        <taxon>Nostocales</taxon>
        <taxon>Aphanizomenonaceae</taxon>
        <taxon>Dolichospermum</taxon>
        <taxon>Dolichospermum compactum</taxon>
    </lineage>
</organism>
<evidence type="ECO:0000259" key="1">
    <source>
        <dbReference type="SMART" id="SM00507"/>
    </source>
</evidence>
<keyword evidence="2" id="KW-0540">Nuclease</keyword>
<dbReference type="GO" id="GO:0008270">
    <property type="term" value="F:zinc ion binding"/>
    <property type="evidence" value="ECO:0007669"/>
    <property type="project" value="InterPro"/>
</dbReference>
<proteinExistence type="predicted"/>
<keyword evidence="3" id="KW-1185">Reference proteome</keyword>
<accession>A0A1Z4V611</accession>
<dbReference type="PANTHER" id="PTHR33877:SF1">
    <property type="entry name" value="TYPE IV METHYL-DIRECTED RESTRICTION ENZYME ECOKMCRA"/>
    <property type="match status" value="1"/>
</dbReference>
<dbReference type="RefSeq" id="WP_096668770.1">
    <property type="nucleotide sequence ID" value="NZ_AP018316.1"/>
</dbReference>
<dbReference type="GO" id="GO:0003676">
    <property type="term" value="F:nucleic acid binding"/>
    <property type="evidence" value="ECO:0007669"/>
    <property type="project" value="InterPro"/>
</dbReference>
<name>A0A1Z4V611_9CYAN</name>
<dbReference type="InterPro" id="IPR002711">
    <property type="entry name" value="HNH"/>
</dbReference>
<dbReference type="CDD" id="cd00085">
    <property type="entry name" value="HNHc"/>
    <property type="match status" value="1"/>
</dbReference>
<dbReference type="Pfam" id="PF01844">
    <property type="entry name" value="HNH"/>
    <property type="match status" value="1"/>
</dbReference>
<dbReference type="GO" id="GO:0004519">
    <property type="term" value="F:endonuclease activity"/>
    <property type="evidence" value="ECO:0007669"/>
    <property type="project" value="UniProtKB-KW"/>
</dbReference>
<dbReference type="PANTHER" id="PTHR33877">
    <property type="entry name" value="SLL1193 PROTEIN"/>
    <property type="match status" value="1"/>
</dbReference>
<dbReference type="Proteomes" id="UP000218702">
    <property type="component" value="Chromosome"/>
</dbReference>
<dbReference type="Gene3D" id="1.10.30.50">
    <property type="match status" value="1"/>
</dbReference>
<dbReference type="EMBL" id="AP018316">
    <property type="protein sequence ID" value="BAZ86981.1"/>
    <property type="molecule type" value="Genomic_DNA"/>
</dbReference>
<dbReference type="InterPro" id="IPR052892">
    <property type="entry name" value="NA-targeting_endonuclease"/>
</dbReference>
<dbReference type="KEGG" id="dcm:NIES806_31990"/>
<feature type="domain" description="HNH nuclease" evidence="1">
    <location>
        <begin position="9"/>
        <end position="64"/>
    </location>
</feature>
<dbReference type="SMART" id="SM00507">
    <property type="entry name" value="HNHc"/>
    <property type="match status" value="1"/>
</dbReference>
<sequence length="144" mass="16102">MSSSQISEEVRVKVRNQANHQCGYCLSLQKYVLGILEIDHIIPKAKGGTDNEENLWLACRLCNGYKGTQTHGLDQVTDSKVKLFNPRQQTWLSHFAWTNNGTHIIGLTACGRVTVLALQLNNIYAVTVRQAWVSAGWHPPEDVS</sequence>
<gene>
    <name evidence="2" type="ORF">NIES806_31990</name>
</gene>
<keyword evidence="2" id="KW-0378">Hydrolase</keyword>
<dbReference type="InterPro" id="IPR003615">
    <property type="entry name" value="HNH_nuc"/>
</dbReference>
<keyword evidence="2" id="KW-0255">Endonuclease</keyword>
<reference evidence="2 3" key="1">
    <citation type="submission" date="2017-06" db="EMBL/GenBank/DDBJ databases">
        <title>Genome sequencing of cyanobaciteial culture collection at National Institute for Environmental Studies (NIES).</title>
        <authorList>
            <person name="Hirose Y."/>
            <person name="Shimura Y."/>
            <person name="Fujisawa T."/>
            <person name="Nakamura Y."/>
            <person name="Kawachi M."/>
        </authorList>
    </citation>
    <scope>NUCLEOTIDE SEQUENCE [LARGE SCALE GENOMIC DNA]</scope>
    <source>
        <strain evidence="2 3">NIES-806</strain>
    </source>
</reference>
<evidence type="ECO:0000313" key="3">
    <source>
        <dbReference type="Proteomes" id="UP000218702"/>
    </source>
</evidence>